<keyword evidence="4 10" id="KW-0863">Zinc-finger</keyword>
<organism evidence="13 14">
    <name type="scientific">Myripristis murdjan</name>
    <name type="common">pinecone soldierfish</name>
    <dbReference type="NCBI Taxonomy" id="586833"/>
    <lineage>
        <taxon>Eukaryota</taxon>
        <taxon>Metazoa</taxon>
        <taxon>Chordata</taxon>
        <taxon>Craniata</taxon>
        <taxon>Vertebrata</taxon>
        <taxon>Euteleostomi</taxon>
        <taxon>Actinopterygii</taxon>
        <taxon>Neopterygii</taxon>
        <taxon>Teleostei</taxon>
        <taxon>Neoteleostei</taxon>
        <taxon>Acanthomorphata</taxon>
        <taxon>Holocentriformes</taxon>
        <taxon>Holocentridae</taxon>
        <taxon>Myripristis</taxon>
    </lineage>
</organism>
<dbReference type="Pfam" id="PF00096">
    <property type="entry name" value="zf-C2H2"/>
    <property type="match status" value="5"/>
</dbReference>
<protein>
    <recommendedName>
        <fullName evidence="12">C2H2-type domain-containing protein</fullName>
    </recommendedName>
</protein>
<dbReference type="GO" id="GO:0008270">
    <property type="term" value="F:zinc ion binding"/>
    <property type="evidence" value="ECO:0007669"/>
    <property type="project" value="UniProtKB-KW"/>
</dbReference>
<reference evidence="13" key="2">
    <citation type="submission" date="2025-08" db="UniProtKB">
        <authorList>
            <consortium name="Ensembl"/>
        </authorList>
    </citation>
    <scope>IDENTIFICATION</scope>
</reference>
<dbReference type="FunFam" id="3.30.160.60:FF:002457">
    <property type="entry name" value="Zinc finger and SCAN domain-containing 4B"/>
    <property type="match status" value="1"/>
</dbReference>
<evidence type="ECO:0000256" key="6">
    <source>
        <dbReference type="ARBA" id="ARBA00023015"/>
    </source>
</evidence>
<dbReference type="FunFam" id="3.30.160.60:FF:000176">
    <property type="entry name" value="zinc finger protein 70"/>
    <property type="match status" value="1"/>
</dbReference>
<feature type="domain" description="C2H2-type" evidence="12">
    <location>
        <begin position="168"/>
        <end position="195"/>
    </location>
</feature>
<dbReference type="FunFam" id="3.30.160.60:FF:001485">
    <property type="entry name" value="Krueppel-related zinc finger protein"/>
    <property type="match status" value="1"/>
</dbReference>
<comment type="subcellular location">
    <subcellularLocation>
        <location evidence="1">Nucleus</location>
    </subcellularLocation>
</comment>
<name>A0A667X104_9TELE</name>
<evidence type="ECO:0000313" key="14">
    <source>
        <dbReference type="Proteomes" id="UP000472263"/>
    </source>
</evidence>
<feature type="domain" description="C2H2-type" evidence="12">
    <location>
        <begin position="307"/>
        <end position="330"/>
    </location>
</feature>
<feature type="domain" description="C2H2-type" evidence="12">
    <location>
        <begin position="333"/>
        <end position="360"/>
    </location>
</feature>
<evidence type="ECO:0000256" key="7">
    <source>
        <dbReference type="ARBA" id="ARBA00023125"/>
    </source>
</evidence>
<dbReference type="AlphaFoldDB" id="A0A667X104"/>
<dbReference type="FunFam" id="3.30.160.60:FF:000414">
    <property type="entry name" value="Zinc finger protein 398"/>
    <property type="match status" value="1"/>
</dbReference>
<dbReference type="Gene3D" id="3.30.160.60">
    <property type="entry name" value="Classic Zinc Finger"/>
    <property type="match status" value="6"/>
</dbReference>
<keyword evidence="8" id="KW-0804">Transcription</keyword>
<feature type="domain" description="C2H2-type" evidence="12">
    <location>
        <begin position="194"/>
        <end position="221"/>
    </location>
</feature>
<dbReference type="PANTHER" id="PTHR16515">
    <property type="entry name" value="PR DOMAIN ZINC FINGER PROTEIN"/>
    <property type="match status" value="1"/>
</dbReference>
<evidence type="ECO:0000256" key="8">
    <source>
        <dbReference type="ARBA" id="ARBA00023163"/>
    </source>
</evidence>
<dbReference type="GeneTree" id="ENSGT01150000286958"/>
<keyword evidence="3" id="KW-0677">Repeat</keyword>
<feature type="region of interest" description="Disordered" evidence="11">
    <location>
        <begin position="70"/>
        <end position="92"/>
    </location>
</feature>
<dbReference type="SUPFAM" id="SSF57667">
    <property type="entry name" value="beta-beta-alpha zinc fingers"/>
    <property type="match status" value="4"/>
</dbReference>
<feature type="domain" description="C2H2-type" evidence="12">
    <location>
        <begin position="222"/>
        <end position="249"/>
    </location>
</feature>
<dbReference type="Ensembl" id="ENSMMDT00005007853.1">
    <property type="protein sequence ID" value="ENSMMDP00005007633.1"/>
    <property type="gene ID" value="ENSMMDG00005004176.1"/>
</dbReference>
<feature type="compositionally biased region" description="Basic and acidic residues" evidence="11">
    <location>
        <begin position="74"/>
        <end position="83"/>
    </location>
</feature>
<evidence type="ECO:0000256" key="11">
    <source>
        <dbReference type="SAM" id="MobiDB-lite"/>
    </source>
</evidence>
<dbReference type="InterPro" id="IPR050331">
    <property type="entry name" value="Zinc_finger"/>
</dbReference>
<keyword evidence="5" id="KW-0862">Zinc</keyword>
<evidence type="ECO:0000256" key="10">
    <source>
        <dbReference type="PROSITE-ProRule" id="PRU00042"/>
    </source>
</evidence>
<dbReference type="GO" id="GO:0005634">
    <property type="term" value="C:nucleus"/>
    <property type="evidence" value="ECO:0007669"/>
    <property type="project" value="UniProtKB-SubCell"/>
</dbReference>
<evidence type="ECO:0000256" key="5">
    <source>
        <dbReference type="ARBA" id="ARBA00022833"/>
    </source>
</evidence>
<keyword evidence="6" id="KW-0805">Transcription regulation</keyword>
<dbReference type="InParanoid" id="A0A667X104"/>
<reference evidence="13" key="1">
    <citation type="submission" date="2019-06" db="EMBL/GenBank/DDBJ databases">
        <authorList>
            <consortium name="Wellcome Sanger Institute Data Sharing"/>
        </authorList>
    </citation>
    <scope>NUCLEOTIDE SEQUENCE [LARGE SCALE GENOMIC DNA]</scope>
</reference>
<keyword evidence="2" id="KW-0479">Metal-binding</keyword>
<evidence type="ECO:0000256" key="3">
    <source>
        <dbReference type="ARBA" id="ARBA00022737"/>
    </source>
</evidence>
<evidence type="ECO:0000259" key="12">
    <source>
        <dbReference type="PROSITE" id="PS50157"/>
    </source>
</evidence>
<dbReference type="GO" id="GO:0010468">
    <property type="term" value="P:regulation of gene expression"/>
    <property type="evidence" value="ECO:0007669"/>
    <property type="project" value="TreeGrafter"/>
</dbReference>
<dbReference type="InterPro" id="IPR036236">
    <property type="entry name" value="Znf_C2H2_sf"/>
</dbReference>
<feature type="compositionally biased region" description="Polar residues" evidence="11">
    <location>
        <begin position="138"/>
        <end position="159"/>
    </location>
</feature>
<accession>A0A667X104</accession>
<feature type="region of interest" description="Disordered" evidence="11">
    <location>
        <begin position="106"/>
        <end position="161"/>
    </location>
</feature>
<evidence type="ECO:0000256" key="2">
    <source>
        <dbReference type="ARBA" id="ARBA00022723"/>
    </source>
</evidence>
<keyword evidence="9" id="KW-0539">Nucleus</keyword>
<dbReference type="GO" id="GO:0003677">
    <property type="term" value="F:DNA binding"/>
    <property type="evidence" value="ECO:0007669"/>
    <property type="project" value="UniProtKB-KW"/>
</dbReference>
<keyword evidence="7" id="KW-0238">DNA-binding</keyword>
<keyword evidence="14" id="KW-1185">Reference proteome</keyword>
<evidence type="ECO:0000256" key="9">
    <source>
        <dbReference type="ARBA" id="ARBA00023242"/>
    </source>
</evidence>
<dbReference type="PROSITE" id="PS50157">
    <property type="entry name" value="ZINC_FINGER_C2H2_2"/>
    <property type="match status" value="6"/>
</dbReference>
<reference evidence="13" key="3">
    <citation type="submission" date="2025-09" db="UniProtKB">
        <authorList>
            <consortium name="Ensembl"/>
        </authorList>
    </citation>
    <scope>IDENTIFICATION</scope>
</reference>
<dbReference type="PROSITE" id="PS00028">
    <property type="entry name" value="ZINC_FINGER_C2H2_1"/>
    <property type="match status" value="5"/>
</dbReference>
<feature type="domain" description="C2H2-type" evidence="12">
    <location>
        <begin position="250"/>
        <end position="279"/>
    </location>
</feature>
<evidence type="ECO:0000256" key="4">
    <source>
        <dbReference type="ARBA" id="ARBA00022771"/>
    </source>
</evidence>
<proteinExistence type="predicted"/>
<sequence>MFLHLFLSTDHPQPPVCKLELLLDEQHCKLEDNSSLSLEVPQIKEEQDELCTSREREQPLVQEEEDVFRLTPDGSDHSDHQSQHSELCQTWSAEEEEPVGNISFKLTQSEADGEGSGVSNSERRFRSHSHRVAESEGSKPSSCGSAGSAQSTEPQQQSRAPEIDSCSKECRVCGKGFKVLSVFKEHVRTHTKPFSCSTCEKVFSFKGNLKRHMMTHTGERPYSCTTCDKTFIRHSHLKAHMMTHTGEKPYSCTTCDKTFILHSLLKRHITEPQQQSRAPEHDSCSKEFSDMKKLQTYPGNHTGKEFLRCRVCGKGFKVLSVFKEHVRIHTKLFSCSTCGKVFSFKGNLKRHMMIHTGERPYSPLIESLINSRRSLNLA</sequence>
<dbReference type="PANTHER" id="PTHR16515:SF49">
    <property type="entry name" value="GASTRULA ZINC FINGER PROTEIN XLCGF49.1-LIKE-RELATED"/>
    <property type="match status" value="1"/>
</dbReference>
<dbReference type="SMART" id="SM00355">
    <property type="entry name" value="ZnF_C2H2"/>
    <property type="match status" value="6"/>
</dbReference>
<dbReference type="Proteomes" id="UP000472263">
    <property type="component" value="Chromosome 9"/>
</dbReference>
<evidence type="ECO:0000256" key="1">
    <source>
        <dbReference type="ARBA" id="ARBA00004123"/>
    </source>
</evidence>
<evidence type="ECO:0000313" key="13">
    <source>
        <dbReference type="Ensembl" id="ENSMMDP00005007633.1"/>
    </source>
</evidence>
<dbReference type="InterPro" id="IPR013087">
    <property type="entry name" value="Znf_C2H2_type"/>
</dbReference>